<proteinExistence type="inferred from homology"/>
<dbReference type="STRING" id="138074.SYMBAF_40029"/>
<reference evidence="4 5" key="1">
    <citation type="journal article" date="2014" name="Genome Announc.">
        <title>Whole-Genome Sequence of Serratia symbiotica Strain CWBI-2.3T, a Free-Living Symbiont of the Black Bean Aphid Aphis fabae.</title>
        <authorList>
            <person name="Foray V."/>
            <person name="Grigorescu A.S."/>
            <person name="Sabri A."/>
            <person name="Haubruge E."/>
            <person name="Lognay G."/>
            <person name="Francis F."/>
            <person name="Fauconnier M.L."/>
            <person name="Hance T."/>
            <person name="Thonart P."/>
        </authorList>
    </citation>
    <scope>NUCLEOTIDE SEQUENCE [LARGE SCALE GENOMIC DNA]</scope>
    <source>
        <strain evidence="4">CWBI-2.3</strain>
    </source>
</reference>
<comment type="similarity">
    <text evidence="1 3">Belongs to the UPF0319 family.</text>
</comment>
<accession>A0A068Z6K2</accession>
<dbReference type="Pfam" id="PF09829">
    <property type="entry name" value="DUF2057"/>
    <property type="match status" value="1"/>
</dbReference>
<evidence type="ECO:0000256" key="2">
    <source>
        <dbReference type="ARBA" id="ARBA00022729"/>
    </source>
</evidence>
<dbReference type="GeneID" id="93735754"/>
<dbReference type="Proteomes" id="UP000042738">
    <property type="component" value="Chromosome"/>
</dbReference>
<protein>
    <recommendedName>
        <fullName evidence="3">UPF0319 protein SYMBAF_04365</fullName>
    </recommendedName>
</protein>
<dbReference type="AlphaFoldDB" id="A0A068Z6K2"/>
<dbReference type="EMBL" id="CP050855">
    <property type="protein sequence ID" value="QLH64267.1"/>
    <property type="molecule type" value="Genomic_DNA"/>
</dbReference>
<dbReference type="NCBIfam" id="NF002967">
    <property type="entry name" value="PRK03641.1"/>
    <property type="match status" value="1"/>
</dbReference>
<feature type="signal peptide" evidence="3">
    <location>
        <begin position="1"/>
        <end position="19"/>
    </location>
</feature>
<evidence type="ECO:0000256" key="3">
    <source>
        <dbReference type="HAMAP-Rule" id="MF_00789"/>
    </source>
</evidence>
<feature type="chain" id="PRO_5030000470" description="UPF0319 protein SYMBAF_04365" evidence="3">
    <location>
        <begin position="20"/>
        <end position="225"/>
    </location>
</feature>
<organism evidence="4 5">
    <name type="scientific">Serratia symbiotica</name>
    <dbReference type="NCBI Taxonomy" id="138074"/>
    <lineage>
        <taxon>Bacteria</taxon>
        <taxon>Pseudomonadati</taxon>
        <taxon>Pseudomonadota</taxon>
        <taxon>Gammaproteobacteria</taxon>
        <taxon>Enterobacterales</taxon>
        <taxon>Yersiniaceae</taxon>
        <taxon>Serratia</taxon>
    </lineage>
</organism>
<sequence precursor="true">MKIGLVVTALLSISTLATATTLKLSPDIDLLAVDGKKMTGSLLKGADSLELDGGQHQLLFKVNKSISSDQQEQVLYVSLPIIATFNTQNISTVAIELPHIENDRDAQRFDSTLNYQVIDAKGSNLPIRHDVLHPAKVSSSTDLEKVMSDYNRQDRPASVPAFAQALTATPGIPLVSVPLNSPIVTPNSKNASEQMLQYWFQQANKEIQQRFLRWGNKQPIKGDRT</sequence>
<dbReference type="RefSeq" id="WP_040265558.1">
    <property type="nucleotide sequence ID" value="NZ_CP050855.1"/>
</dbReference>
<evidence type="ECO:0000313" key="5">
    <source>
        <dbReference type="Proteomes" id="UP000042738"/>
    </source>
</evidence>
<dbReference type="PANTHER" id="PTHR38108">
    <property type="entry name" value="UPF0319 PROTEIN YCCT"/>
    <property type="match status" value="1"/>
</dbReference>
<dbReference type="InterPro" id="IPR018635">
    <property type="entry name" value="UPF0319"/>
</dbReference>
<keyword evidence="2 3" id="KW-0732">Signal</keyword>
<dbReference type="HAMAP" id="MF_00789">
    <property type="entry name" value="UPF0319"/>
    <property type="match status" value="1"/>
</dbReference>
<name>A0A068Z6K2_9GAMM</name>
<evidence type="ECO:0000256" key="1">
    <source>
        <dbReference type="ARBA" id="ARBA00008490"/>
    </source>
</evidence>
<gene>
    <name evidence="4" type="ORF">SYMBAF_04365</name>
</gene>
<evidence type="ECO:0000313" key="4">
    <source>
        <dbReference type="EMBL" id="QLH64267.1"/>
    </source>
</evidence>
<dbReference type="PANTHER" id="PTHR38108:SF1">
    <property type="entry name" value="UPF0319 PROTEIN YCCT"/>
    <property type="match status" value="1"/>
</dbReference>